<dbReference type="InterPro" id="IPR001387">
    <property type="entry name" value="Cro/C1-type_HTH"/>
</dbReference>
<gene>
    <name evidence="2" type="ORF">C1I92_09630</name>
</gene>
<evidence type="ECO:0000313" key="3">
    <source>
        <dbReference type="Proteomes" id="UP000248764"/>
    </source>
</evidence>
<dbReference type="EMBL" id="POTW01000018">
    <property type="protein sequence ID" value="PZF84104.1"/>
    <property type="molecule type" value="Genomic_DNA"/>
</dbReference>
<protein>
    <submittedName>
        <fullName evidence="2">Transcriptional regulator</fullName>
    </submittedName>
</protein>
<dbReference type="AlphaFoldDB" id="A0A2W2BUN4"/>
<reference evidence="2 3" key="1">
    <citation type="submission" date="2018-01" db="EMBL/GenBank/DDBJ databases">
        <title>Draft genome sequence of Jiangella sp. GTF31.</title>
        <authorList>
            <person name="Sahin N."/>
            <person name="Ay H."/>
            <person name="Saygin H."/>
        </authorList>
    </citation>
    <scope>NUCLEOTIDE SEQUENCE [LARGE SCALE GENOMIC DNA]</scope>
    <source>
        <strain evidence="2 3">GTF31</strain>
    </source>
</reference>
<dbReference type="RefSeq" id="WP_111254448.1">
    <property type="nucleotide sequence ID" value="NZ_POTW01000018.1"/>
</dbReference>
<dbReference type="SMART" id="SM00530">
    <property type="entry name" value="HTH_XRE"/>
    <property type="match status" value="1"/>
</dbReference>
<dbReference type="Proteomes" id="UP000248764">
    <property type="component" value="Unassembled WGS sequence"/>
</dbReference>
<name>A0A2W2BUN4_9ACTN</name>
<proteinExistence type="predicted"/>
<accession>A0A2W2BUN4</accession>
<dbReference type="InterPro" id="IPR010982">
    <property type="entry name" value="Lambda_DNA-bd_dom_sf"/>
</dbReference>
<feature type="domain" description="HTH cro/C1-type" evidence="1">
    <location>
        <begin position="22"/>
        <end position="76"/>
    </location>
</feature>
<comment type="caution">
    <text evidence="2">The sequence shown here is derived from an EMBL/GenBank/DDBJ whole genome shotgun (WGS) entry which is preliminary data.</text>
</comment>
<evidence type="ECO:0000259" key="1">
    <source>
        <dbReference type="PROSITE" id="PS50943"/>
    </source>
</evidence>
<dbReference type="SUPFAM" id="SSF47413">
    <property type="entry name" value="lambda repressor-like DNA-binding domains"/>
    <property type="match status" value="1"/>
</dbReference>
<dbReference type="Gene3D" id="1.10.260.40">
    <property type="entry name" value="lambda repressor-like DNA-binding domains"/>
    <property type="match status" value="1"/>
</dbReference>
<organism evidence="2 3">
    <name type="scientific">Jiangella anatolica</name>
    <dbReference type="NCBI Taxonomy" id="2670374"/>
    <lineage>
        <taxon>Bacteria</taxon>
        <taxon>Bacillati</taxon>
        <taxon>Actinomycetota</taxon>
        <taxon>Actinomycetes</taxon>
        <taxon>Jiangellales</taxon>
        <taxon>Jiangellaceae</taxon>
        <taxon>Jiangella</taxon>
    </lineage>
</organism>
<dbReference type="Pfam" id="PF01381">
    <property type="entry name" value="HTH_3"/>
    <property type="match status" value="1"/>
</dbReference>
<sequence>MPVPRRRGSNRAAAAPALAREVYERRLALGLTQQEVADLAGLARSSLQALESGRASTRLASLLAVADVLGCAIALVPLSDTTSEATS</sequence>
<dbReference type="CDD" id="cd00093">
    <property type="entry name" value="HTH_XRE"/>
    <property type="match status" value="1"/>
</dbReference>
<evidence type="ECO:0000313" key="2">
    <source>
        <dbReference type="EMBL" id="PZF84104.1"/>
    </source>
</evidence>
<dbReference type="PROSITE" id="PS50943">
    <property type="entry name" value="HTH_CROC1"/>
    <property type="match status" value="1"/>
</dbReference>
<dbReference type="GO" id="GO:0003677">
    <property type="term" value="F:DNA binding"/>
    <property type="evidence" value="ECO:0007669"/>
    <property type="project" value="InterPro"/>
</dbReference>
<keyword evidence="3" id="KW-1185">Reference proteome</keyword>